<dbReference type="OrthoDB" id="79252at2759"/>
<sequence>MDANNNKDNITQKDSAILQDNDETKNTSLKDFSSPVALESFENKLETSLEAQKILAELKSKNQIRTFKRKKLIERKLKYKEIRQRGFQHKGNVKMGIKIDEEADFGDFICFFDGKLFHKKEVSDIRKFPFIYFFEDFDLAVVSPAKLIRRGCRPNCFMEIISFEGQIDIGIFANRSIIKNEELIIGYDYDHGNNLVDHGCCCLNMTHCLDPNRHDDDLSDESNDVD</sequence>
<dbReference type="EMBL" id="AFBI03000077">
    <property type="protein sequence ID" value="EJW02327.1"/>
    <property type="molecule type" value="Genomic_DNA"/>
</dbReference>
<dbReference type="SMART" id="SM00317">
    <property type="entry name" value="SET"/>
    <property type="match status" value="1"/>
</dbReference>
<dbReference type="SUPFAM" id="SSF82199">
    <property type="entry name" value="SET domain"/>
    <property type="match status" value="1"/>
</dbReference>
<protein>
    <recommendedName>
        <fullName evidence="2">SET domain-containing protein</fullName>
    </recommendedName>
</protein>
<dbReference type="InParanoid" id="J9DLS3"/>
<proteinExistence type="predicted"/>
<evidence type="ECO:0000259" key="2">
    <source>
        <dbReference type="SMART" id="SM00317"/>
    </source>
</evidence>
<evidence type="ECO:0000256" key="1">
    <source>
        <dbReference type="SAM" id="MobiDB-lite"/>
    </source>
</evidence>
<evidence type="ECO:0000313" key="4">
    <source>
        <dbReference type="Proteomes" id="UP000003163"/>
    </source>
</evidence>
<organism evidence="3 4">
    <name type="scientific">Edhazardia aedis (strain USNM 41457)</name>
    <name type="common">Microsporidian parasite</name>
    <dbReference type="NCBI Taxonomy" id="1003232"/>
    <lineage>
        <taxon>Eukaryota</taxon>
        <taxon>Fungi</taxon>
        <taxon>Fungi incertae sedis</taxon>
        <taxon>Microsporidia</taxon>
        <taxon>Edhazardia</taxon>
    </lineage>
</organism>
<reference evidence="4" key="2">
    <citation type="submission" date="2015-07" db="EMBL/GenBank/DDBJ databases">
        <title>Contrasting host-pathogen interactions and genome evolution in two generalist and specialist microsporidian pathogens of mosquitoes.</title>
        <authorList>
            <consortium name="The Broad Institute Genomics Platform"/>
            <consortium name="The Broad Institute Genome Sequencing Center for Infectious Disease"/>
            <person name="Cuomo C.A."/>
            <person name="Sanscrainte N.D."/>
            <person name="Goldberg J.M."/>
            <person name="Heiman D."/>
            <person name="Young S."/>
            <person name="Zeng Q."/>
            <person name="Becnel J.J."/>
            <person name="Birren B.W."/>
        </authorList>
    </citation>
    <scope>NUCLEOTIDE SEQUENCE [LARGE SCALE GENOMIC DNA]</scope>
    <source>
        <strain evidence="4">USNM 41457</strain>
    </source>
</reference>
<dbReference type="AlphaFoldDB" id="J9DLS3"/>
<evidence type="ECO:0000313" key="3">
    <source>
        <dbReference type="EMBL" id="EJW02327.1"/>
    </source>
</evidence>
<feature type="region of interest" description="Disordered" evidence="1">
    <location>
        <begin position="1"/>
        <end position="21"/>
    </location>
</feature>
<dbReference type="Proteomes" id="UP000003163">
    <property type="component" value="Unassembled WGS sequence"/>
</dbReference>
<dbReference type="Pfam" id="PF00856">
    <property type="entry name" value="SET"/>
    <property type="match status" value="1"/>
</dbReference>
<feature type="compositionally biased region" description="Polar residues" evidence="1">
    <location>
        <begin position="1"/>
        <end position="14"/>
    </location>
</feature>
<feature type="domain" description="SET" evidence="2">
    <location>
        <begin position="82"/>
        <end position="194"/>
    </location>
</feature>
<comment type="caution">
    <text evidence="3">The sequence shown here is derived from an EMBL/GenBank/DDBJ whole genome shotgun (WGS) entry which is preliminary data.</text>
</comment>
<dbReference type="InterPro" id="IPR001214">
    <property type="entry name" value="SET_dom"/>
</dbReference>
<gene>
    <name evidence="3" type="ORF">EDEG_03229</name>
</gene>
<dbReference type="HOGENOM" id="CLU_1224757_0_0_1"/>
<accession>J9DLS3</accession>
<dbReference type="InterPro" id="IPR046341">
    <property type="entry name" value="SET_dom_sf"/>
</dbReference>
<reference evidence="3 4" key="1">
    <citation type="submission" date="2011-08" db="EMBL/GenBank/DDBJ databases">
        <authorList>
            <person name="Liu Z.J."/>
            <person name="Shi F.L."/>
            <person name="Lu J.Q."/>
            <person name="Li M."/>
            <person name="Wang Z.L."/>
        </authorList>
    </citation>
    <scope>NUCLEOTIDE SEQUENCE [LARGE SCALE GENOMIC DNA]</scope>
    <source>
        <strain evidence="3 4">USNM 41457</strain>
    </source>
</reference>
<dbReference type="VEuPathDB" id="MicrosporidiaDB:EDEG_03229"/>
<dbReference type="STRING" id="1003232.J9DLS3"/>
<keyword evidence="4" id="KW-1185">Reference proteome</keyword>
<dbReference type="Gene3D" id="2.170.270.10">
    <property type="entry name" value="SET domain"/>
    <property type="match status" value="1"/>
</dbReference>
<name>J9DLS3_EDHAE</name>